<dbReference type="InterPro" id="IPR055408">
    <property type="entry name" value="HEAT_MROH2B-like"/>
</dbReference>
<reference evidence="2 3" key="1">
    <citation type="journal article" date="2012" name="Genome Biol.">
        <title>Sequencing three crocodilian genomes to illuminate the evolution of archosaurs and amniotes.</title>
        <authorList>
            <person name="St John J.A."/>
            <person name="Braun E.L."/>
            <person name="Isberg S.R."/>
            <person name="Miles L.G."/>
            <person name="Chong A.Y."/>
            <person name="Gongora J."/>
            <person name="Dalzell P."/>
            <person name="Moran C."/>
            <person name="Bed'hom B."/>
            <person name="Abzhanov A."/>
            <person name="Burgess S.C."/>
            <person name="Cooksey A.M."/>
            <person name="Castoe T.A."/>
            <person name="Crawford N.G."/>
            <person name="Densmore L.D."/>
            <person name="Drew J.C."/>
            <person name="Edwards S.V."/>
            <person name="Faircloth B.C."/>
            <person name="Fujita M.K."/>
            <person name="Greenwold M.J."/>
            <person name="Hoffmann F.G."/>
            <person name="Howard J.M."/>
            <person name="Iguchi T."/>
            <person name="Janes D.E."/>
            <person name="Khan S.Y."/>
            <person name="Kohno S."/>
            <person name="de Koning A.J."/>
            <person name="Lance S.L."/>
            <person name="McCarthy F.M."/>
            <person name="McCormack J.E."/>
            <person name="Merchant M.E."/>
            <person name="Peterson D.G."/>
            <person name="Pollock D.D."/>
            <person name="Pourmand N."/>
            <person name="Raney B.J."/>
            <person name="Roessler K.A."/>
            <person name="Sanford J.R."/>
            <person name="Sawyer R.H."/>
            <person name="Schmidt C.J."/>
            <person name="Triplett E.W."/>
            <person name="Tuberville T.D."/>
            <person name="Venegas-Anaya M."/>
            <person name="Howard J.T."/>
            <person name="Jarvis E.D."/>
            <person name="Guillette L.J.Jr."/>
            <person name="Glenn T.C."/>
            <person name="Green R.E."/>
            <person name="Ray D.A."/>
        </authorList>
    </citation>
    <scope>NUCLEOTIDE SEQUENCE [LARGE SCALE GENOMIC DNA]</scope>
    <source>
        <strain evidence="2">KSC_2009_1</strain>
    </source>
</reference>
<name>A0A151NML2_ALLMI</name>
<proteinExistence type="predicted"/>
<comment type="caution">
    <text evidence="2">The sequence shown here is derived from an EMBL/GenBank/DDBJ whole genome shotgun (WGS) entry which is preliminary data.</text>
</comment>
<gene>
    <name evidence="2" type="ORF">Y1Q_0019452</name>
</gene>
<dbReference type="EMBL" id="AKHW03002540">
    <property type="protein sequence ID" value="KYO37960.1"/>
    <property type="molecule type" value="Genomic_DNA"/>
</dbReference>
<keyword evidence="3" id="KW-1185">Reference proteome</keyword>
<dbReference type="Proteomes" id="UP000050525">
    <property type="component" value="Unassembled WGS sequence"/>
</dbReference>
<accession>A0A151NML2</accession>
<evidence type="ECO:0000259" key="1">
    <source>
        <dbReference type="Pfam" id="PF23210"/>
    </source>
</evidence>
<dbReference type="Pfam" id="PF23210">
    <property type="entry name" value="HEAT_Maestro_2"/>
    <property type="match status" value="1"/>
</dbReference>
<protein>
    <recommendedName>
        <fullName evidence="1">MROH2B-like HEAT-repeats domain-containing protein</fullName>
    </recommendedName>
</protein>
<evidence type="ECO:0000313" key="3">
    <source>
        <dbReference type="Proteomes" id="UP000050525"/>
    </source>
</evidence>
<feature type="domain" description="MROH2B-like HEAT-repeats" evidence="1">
    <location>
        <begin position="9"/>
        <end position="65"/>
    </location>
</feature>
<sequence>MSKVQVSGIVSRLKDYHQEKRARTHRALILAYSRIAVHVPQMQLLPRVECDITWKVLQYYVTSFQIRDWDCTMLGTGLPWD</sequence>
<dbReference type="AlphaFoldDB" id="A0A151NML2"/>
<evidence type="ECO:0000313" key="2">
    <source>
        <dbReference type="EMBL" id="KYO37960.1"/>
    </source>
</evidence>
<organism evidence="2 3">
    <name type="scientific">Alligator mississippiensis</name>
    <name type="common">American alligator</name>
    <dbReference type="NCBI Taxonomy" id="8496"/>
    <lineage>
        <taxon>Eukaryota</taxon>
        <taxon>Metazoa</taxon>
        <taxon>Chordata</taxon>
        <taxon>Craniata</taxon>
        <taxon>Vertebrata</taxon>
        <taxon>Euteleostomi</taxon>
        <taxon>Archelosauria</taxon>
        <taxon>Archosauria</taxon>
        <taxon>Crocodylia</taxon>
        <taxon>Alligatoridae</taxon>
        <taxon>Alligatorinae</taxon>
        <taxon>Alligator</taxon>
    </lineage>
</organism>